<gene>
    <name evidence="1" type="ORF">SBAD_LOCUS10306</name>
</gene>
<evidence type="ECO:0000313" key="2">
    <source>
        <dbReference type="Proteomes" id="UP000270296"/>
    </source>
</evidence>
<dbReference type="WBParaSite" id="SBAD_0001066901-mRNA-1">
    <property type="protein sequence ID" value="SBAD_0001066901-mRNA-1"/>
    <property type="gene ID" value="SBAD_0001066901"/>
</dbReference>
<reference evidence="3" key="1">
    <citation type="submission" date="2016-06" db="UniProtKB">
        <authorList>
            <consortium name="WormBaseParasite"/>
        </authorList>
    </citation>
    <scope>IDENTIFICATION</scope>
</reference>
<accession>A0A183J357</accession>
<dbReference type="AlphaFoldDB" id="A0A183J357"/>
<organism evidence="3">
    <name type="scientific">Soboliphyme baturini</name>
    <dbReference type="NCBI Taxonomy" id="241478"/>
    <lineage>
        <taxon>Eukaryota</taxon>
        <taxon>Metazoa</taxon>
        <taxon>Ecdysozoa</taxon>
        <taxon>Nematoda</taxon>
        <taxon>Enoplea</taxon>
        <taxon>Dorylaimia</taxon>
        <taxon>Dioctophymatida</taxon>
        <taxon>Dioctophymatoidea</taxon>
        <taxon>Soboliphymatidae</taxon>
        <taxon>Soboliphyme</taxon>
    </lineage>
</organism>
<name>A0A183J357_9BILA</name>
<proteinExistence type="predicted"/>
<protein>
    <submittedName>
        <fullName evidence="3">Ovule protein</fullName>
    </submittedName>
</protein>
<dbReference type="Proteomes" id="UP000270296">
    <property type="component" value="Unassembled WGS sequence"/>
</dbReference>
<dbReference type="EMBL" id="UZAM01013895">
    <property type="protein sequence ID" value="VDP30730.1"/>
    <property type="molecule type" value="Genomic_DNA"/>
</dbReference>
<keyword evidence="2" id="KW-1185">Reference proteome</keyword>
<reference evidence="1 2" key="2">
    <citation type="submission" date="2018-11" db="EMBL/GenBank/DDBJ databases">
        <authorList>
            <consortium name="Pathogen Informatics"/>
        </authorList>
    </citation>
    <scope>NUCLEOTIDE SEQUENCE [LARGE SCALE GENOMIC DNA]</scope>
</reference>
<evidence type="ECO:0000313" key="3">
    <source>
        <dbReference type="WBParaSite" id="SBAD_0001066901-mRNA-1"/>
    </source>
</evidence>
<evidence type="ECO:0000313" key="1">
    <source>
        <dbReference type="EMBL" id="VDP30730.1"/>
    </source>
</evidence>
<sequence>MHNGHNPCSLLKRKHITDDENDLSMEQDQEALGIDWALSQRTSEQSHFKNQPPYLWKCQEHRCVREGAEFVRWLAGVLRSMVVVRFDLRFQTE</sequence>